<dbReference type="Proteomes" id="UP001385951">
    <property type="component" value="Unassembled WGS sequence"/>
</dbReference>
<evidence type="ECO:0000313" key="2">
    <source>
        <dbReference type="Proteomes" id="UP001385951"/>
    </source>
</evidence>
<gene>
    <name evidence="1" type="ORF">QCA50_013533</name>
</gene>
<name>A0AAW0FR63_9APHY</name>
<comment type="caution">
    <text evidence="1">The sequence shown here is derived from an EMBL/GenBank/DDBJ whole genome shotgun (WGS) entry which is preliminary data.</text>
</comment>
<protein>
    <submittedName>
        <fullName evidence="1">Uncharacterized protein</fullName>
    </submittedName>
</protein>
<dbReference type="AlphaFoldDB" id="A0AAW0FR63"/>
<dbReference type="EMBL" id="JASBNA010000031">
    <property type="protein sequence ID" value="KAK7683271.1"/>
    <property type="molecule type" value="Genomic_DNA"/>
</dbReference>
<organism evidence="1 2">
    <name type="scientific">Cerrena zonata</name>
    <dbReference type="NCBI Taxonomy" id="2478898"/>
    <lineage>
        <taxon>Eukaryota</taxon>
        <taxon>Fungi</taxon>
        <taxon>Dikarya</taxon>
        <taxon>Basidiomycota</taxon>
        <taxon>Agaricomycotina</taxon>
        <taxon>Agaricomycetes</taxon>
        <taxon>Polyporales</taxon>
        <taxon>Cerrenaceae</taxon>
        <taxon>Cerrena</taxon>
    </lineage>
</organism>
<proteinExistence type="predicted"/>
<keyword evidence="2" id="KW-1185">Reference proteome</keyword>
<sequence>MDLFYSHALSGRQTSISHAEHHSTLPIRISPRVHLHKPRTINILSSFYFLLRLAHEIIVNNSFRWTALLLKKSQRDVILITQYHARIELTMHPRYISTPIPFVGVHHISLLFPSIIF</sequence>
<evidence type="ECO:0000313" key="1">
    <source>
        <dbReference type="EMBL" id="KAK7683271.1"/>
    </source>
</evidence>
<accession>A0AAW0FR63</accession>
<reference evidence="1 2" key="1">
    <citation type="submission" date="2022-09" db="EMBL/GenBank/DDBJ databases">
        <authorList>
            <person name="Palmer J.M."/>
        </authorList>
    </citation>
    <scope>NUCLEOTIDE SEQUENCE [LARGE SCALE GENOMIC DNA]</scope>
    <source>
        <strain evidence="1 2">DSM 7382</strain>
    </source>
</reference>